<feature type="region of interest" description="Disordered" evidence="1">
    <location>
        <begin position="194"/>
        <end position="218"/>
    </location>
</feature>
<dbReference type="GeneID" id="17268657"/>
<proteinExistence type="predicted"/>
<accession>A0A0D3JHX5</accession>
<keyword evidence="3" id="KW-1185">Reference proteome</keyword>
<dbReference type="KEGG" id="ehx:EMIHUDRAFT_432173"/>
<name>A0A0D3JHX5_EMIH1</name>
<evidence type="ECO:0008006" key="4">
    <source>
        <dbReference type="Google" id="ProtNLM"/>
    </source>
</evidence>
<dbReference type="RefSeq" id="XP_005775539.1">
    <property type="nucleotide sequence ID" value="XM_005775482.1"/>
</dbReference>
<dbReference type="PaxDb" id="2903-EOD23110"/>
<dbReference type="Proteomes" id="UP000013827">
    <property type="component" value="Unassembled WGS sequence"/>
</dbReference>
<feature type="compositionally biased region" description="Basic and acidic residues" evidence="1">
    <location>
        <begin position="200"/>
        <end position="217"/>
    </location>
</feature>
<organism evidence="2 3">
    <name type="scientific">Emiliania huxleyi (strain CCMP1516)</name>
    <dbReference type="NCBI Taxonomy" id="280463"/>
    <lineage>
        <taxon>Eukaryota</taxon>
        <taxon>Haptista</taxon>
        <taxon>Haptophyta</taxon>
        <taxon>Prymnesiophyceae</taxon>
        <taxon>Isochrysidales</taxon>
        <taxon>Noelaerhabdaceae</taxon>
        <taxon>Emiliania</taxon>
    </lineage>
</organism>
<sequence>MVNTASHLESIRAALATVAASDGAEALAAARAGLAEALHGCLLEVAQHDVPEEQRRQLDAALCAETTALRGALFKALRVCSLHRAFLGLPRLLEATRLLLAAAPAKGVATFIETDLCADIDASASLRDLDCAQQVLDALLGGRRLKKDLGADLPASHKKSVRTALNRARRALGAIEAEARVQQVAAHRAAHPPVYEMPDTDCRREDEEREARRREAHSAGMDAMFAAAKIG</sequence>
<protein>
    <recommendedName>
        <fullName evidence="4">DUF222 domain-containing protein</fullName>
    </recommendedName>
</protein>
<evidence type="ECO:0000256" key="1">
    <source>
        <dbReference type="SAM" id="MobiDB-lite"/>
    </source>
</evidence>
<dbReference type="EnsemblProtists" id="EOD23110">
    <property type="protein sequence ID" value="EOD23110"/>
    <property type="gene ID" value="EMIHUDRAFT_432173"/>
</dbReference>
<reference evidence="2" key="2">
    <citation type="submission" date="2024-10" db="UniProtKB">
        <authorList>
            <consortium name="EnsemblProtists"/>
        </authorList>
    </citation>
    <scope>IDENTIFICATION</scope>
</reference>
<evidence type="ECO:0000313" key="3">
    <source>
        <dbReference type="Proteomes" id="UP000013827"/>
    </source>
</evidence>
<evidence type="ECO:0000313" key="2">
    <source>
        <dbReference type="EnsemblProtists" id="EOD23110"/>
    </source>
</evidence>
<dbReference type="HOGENOM" id="CLU_1201737_0_0_1"/>
<dbReference type="AlphaFoldDB" id="A0A0D3JHX5"/>
<reference evidence="3" key="1">
    <citation type="journal article" date="2013" name="Nature">
        <title>Pan genome of the phytoplankton Emiliania underpins its global distribution.</title>
        <authorList>
            <person name="Read B.A."/>
            <person name="Kegel J."/>
            <person name="Klute M.J."/>
            <person name="Kuo A."/>
            <person name="Lefebvre S.C."/>
            <person name="Maumus F."/>
            <person name="Mayer C."/>
            <person name="Miller J."/>
            <person name="Monier A."/>
            <person name="Salamov A."/>
            <person name="Young J."/>
            <person name="Aguilar M."/>
            <person name="Claverie J.M."/>
            <person name="Frickenhaus S."/>
            <person name="Gonzalez K."/>
            <person name="Herman E.K."/>
            <person name="Lin Y.C."/>
            <person name="Napier J."/>
            <person name="Ogata H."/>
            <person name="Sarno A.F."/>
            <person name="Shmutz J."/>
            <person name="Schroeder D."/>
            <person name="de Vargas C."/>
            <person name="Verret F."/>
            <person name="von Dassow P."/>
            <person name="Valentin K."/>
            <person name="Van de Peer Y."/>
            <person name="Wheeler G."/>
            <person name="Dacks J.B."/>
            <person name="Delwiche C.F."/>
            <person name="Dyhrman S.T."/>
            <person name="Glockner G."/>
            <person name="John U."/>
            <person name="Richards T."/>
            <person name="Worden A.Z."/>
            <person name="Zhang X."/>
            <person name="Grigoriev I.V."/>
            <person name="Allen A.E."/>
            <person name="Bidle K."/>
            <person name="Borodovsky M."/>
            <person name="Bowler C."/>
            <person name="Brownlee C."/>
            <person name="Cock J.M."/>
            <person name="Elias M."/>
            <person name="Gladyshev V.N."/>
            <person name="Groth M."/>
            <person name="Guda C."/>
            <person name="Hadaegh A."/>
            <person name="Iglesias-Rodriguez M.D."/>
            <person name="Jenkins J."/>
            <person name="Jones B.M."/>
            <person name="Lawson T."/>
            <person name="Leese F."/>
            <person name="Lindquist E."/>
            <person name="Lobanov A."/>
            <person name="Lomsadze A."/>
            <person name="Malik S.B."/>
            <person name="Marsh M.E."/>
            <person name="Mackinder L."/>
            <person name="Mock T."/>
            <person name="Mueller-Roeber B."/>
            <person name="Pagarete A."/>
            <person name="Parker M."/>
            <person name="Probert I."/>
            <person name="Quesneville H."/>
            <person name="Raines C."/>
            <person name="Rensing S.A."/>
            <person name="Riano-Pachon D.M."/>
            <person name="Richier S."/>
            <person name="Rokitta S."/>
            <person name="Shiraiwa Y."/>
            <person name="Soanes D.M."/>
            <person name="van der Giezen M."/>
            <person name="Wahlund T.M."/>
            <person name="Williams B."/>
            <person name="Wilson W."/>
            <person name="Wolfe G."/>
            <person name="Wurch L.L."/>
        </authorList>
    </citation>
    <scope>NUCLEOTIDE SEQUENCE</scope>
</reference>